<feature type="chain" id="PRO_5019431370" evidence="1">
    <location>
        <begin position="24"/>
        <end position="442"/>
    </location>
</feature>
<sequence>MMSFKHSFIRFFILLFSSFSVLAGDRETTLFTDISKQSHDYSCGPAALSTLINGTIGGPSVSEMDVILTRKKSLKDADEKGFTLLDLKYAAEKFGHKAQWRKIRQKSLLKISQPVILLIGLNSPFPHFVILKGFRNGEAFLADPVRGNIRVPYDDLVKDGISGKYPAWYVMAIDTPANPKQKSSLYLSDSESHLTKTHFTIEQSNAITLLTIARPNQVLLTYQYRVSQGRDTINGAVIKSRGYTHNMGGSYGIGNNAEIGGGISYSKSTYSISGRSDIETSNKSAYVSISRDLELADMESMGVLLGSTLSYSDKYAAFNLGVNALAHGSTDYGQWMAGGSFYQKLKEKESGNLLPKYRISWLLGINKPLSDRYLGSFYLTMDTNRNEKKPDTKFNHFYSANASLTWALNRKIQLRPSIDYSFGGRVIKIFSIGMEVIYMGGW</sequence>
<dbReference type="GO" id="GO:0006508">
    <property type="term" value="P:proteolysis"/>
    <property type="evidence" value="ECO:0007669"/>
    <property type="project" value="InterPro"/>
</dbReference>
<dbReference type="AlphaFoldDB" id="A0A450ZRX5"/>
<dbReference type="Pfam" id="PF03412">
    <property type="entry name" value="Peptidase_C39"/>
    <property type="match status" value="1"/>
</dbReference>
<organism evidence="3">
    <name type="scientific">Candidatus Kentrum sp. TUN</name>
    <dbReference type="NCBI Taxonomy" id="2126343"/>
    <lineage>
        <taxon>Bacteria</taxon>
        <taxon>Pseudomonadati</taxon>
        <taxon>Pseudomonadota</taxon>
        <taxon>Gammaproteobacteria</taxon>
        <taxon>Candidatus Kentrum</taxon>
    </lineage>
</organism>
<proteinExistence type="predicted"/>
<accession>A0A450ZRX5</accession>
<evidence type="ECO:0000313" key="3">
    <source>
        <dbReference type="EMBL" id="VFK56546.1"/>
    </source>
</evidence>
<feature type="signal peptide" evidence="1">
    <location>
        <begin position="1"/>
        <end position="23"/>
    </location>
</feature>
<keyword evidence="1" id="KW-0732">Signal</keyword>
<dbReference type="GO" id="GO:0016020">
    <property type="term" value="C:membrane"/>
    <property type="evidence" value="ECO:0007669"/>
    <property type="project" value="InterPro"/>
</dbReference>
<name>A0A450ZRX5_9GAMM</name>
<dbReference type="EMBL" id="CAADFX010000049">
    <property type="protein sequence ID" value="VFK56546.1"/>
    <property type="molecule type" value="Genomic_DNA"/>
</dbReference>
<evidence type="ECO:0000256" key="1">
    <source>
        <dbReference type="SAM" id="SignalP"/>
    </source>
</evidence>
<reference evidence="3" key="1">
    <citation type="submission" date="2019-02" db="EMBL/GenBank/DDBJ databases">
        <authorList>
            <person name="Gruber-Vodicka R. H."/>
            <person name="Seah K. B. B."/>
        </authorList>
    </citation>
    <scope>NUCLEOTIDE SEQUENCE</scope>
    <source>
        <strain evidence="3">BECK_BY1</strain>
    </source>
</reference>
<dbReference type="GO" id="GO:0005524">
    <property type="term" value="F:ATP binding"/>
    <property type="evidence" value="ECO:0007669"/>
    <property type="project" value="InterPro"/>
</dbReference>
<feature type="domain" description="Peptidase C39" evidence="2">
    <location>
        <begin position="37"/>
        <end position="167"/>
    </location>
</feature>
<dbReference type="InterPro" id="IPR005074">
    <property type="entry name" value="Peptidase_C39"/>
</dbReference>
<protein>
    <submittedName>
        <fullName evidence="3">Peptidase C39 family protein</fullName>
    </submittedName>
</protein>
<dbReference type="GO" id="GO:0008233">
    <property type="term" value="F:peptidase activity"/>
    <property type="evidence" value="ECO:0007669"/>
    <property type="project" value="InterPro"/>
</dbReference>
<dbReference type="Gene3D" id="3.90.70.10">
    <property type="entry name" value="Cysteine proteinases"/>
    <property type="match status" value="1"/>
</dbReference>
<dbReference type="PROSITE" id="PS50990">
    <property type="entry name" value="PEPTIDASE_C39"/>
    <property type="match status" value="1"/>
</dbReference>
<evidence type="ECO:0000259" key="2">
    <source>
        <dbReference type="PROSITE" id="PS50990"/>
    </source>
</evidence>
<gene>
    <name evidence="3" type="ORF">BECKTUN1418D_GA0071000_10496</name>
</gene>